<accession>A0A3B0VJN0</accession>
<proteinExistence type="predicted"/>
<dbReference type="EMBL" id="UOEX01000352">
    <property type="protein sequence ID" value="VAW40750.1"/>
    <property type="molecule type" value="Genomic_DNA"/>
</dbReference>
<dbReference type="AlphaFoldDB" id="A0A3B0VJN0"/>
<reference evidence="1" key="1">
    <citation type="submission" date="2018-06" db="EMBL/GenBank/DDBJ databases">
        <authorList>
            <person name="Zhirakovskaya E."/>
        </authorList>
    </citation>
    <scope>NUCLEOTIDE SEQUENCE</scope>
</reference>
<protein>
    <submittedName>
        <fullName evidence="1">Uncharacterized protein</fullName>
    </submittedName>
</protein>
<gene>
    <name evidence="1" type="ORF">MNBD_DELTA03-920</name>
</gene>
<evidence type="ECO:0000313" key="1">
    <source>
        <dbReference type="EMBL" id="VAW40750.1"/>
    </source>
</evidence>
<organism evidence="1">
    <name type="scientific">hydrothermal vent metagenome</name>
    <dbReference type="NCBI Taxonomy" id="652676"/>
    <lineage>
        <taxon>unclassified sequences</taxon>
        <taxon>metagenomes</taxon>
        <taxon>ecological metagenomes</taxon>
    </lineage>
</organism>
<name>A0A3B0VJN0_9ZZZZ</name>
<sequence length="49" mass="5726">MKLFPLFIIVMLTLAVILLLARQSPDLHQCLDPGHYKWQYGRDVCLQVK</sequence>